<dbReference type="RefSeq" id="WP_345217820.1">
    <property type="nucleotide sequence ID" value="NZ_BAAAXE010000001.1"/>
</dbReference>
<keyword evidence="2" id="KW-1185">Reference proteome</keyword>
<gene>
    <name evidence="1" type="ORF">ACFFTU_03610</name>
</gene>
<reference evidence="1 2" key="1">
    <citation type="submission" date="2024-09" db="EMBL/GenBank/DDBJ databases">
        <authorList>
            <person name="Sun Q."/>
            <person name="Mori K."/>
        </authorList>
    </citation>
    <scope>NUCLEOTIDE SEQUENCE [LARGE SCALE GENOMIC DNA]</scope>
    <source>
        <strain evidence="1 2">JCM 4362</strain>
    </source>
</reference>
<sequence length="250" mass="27190">MTKNGQESHSSRFDAVQALAHSTPENREDLIEAAWRAGVRNATQLGSHAQLSRDAVYEVLAARGIDWNDWEAAPVPRPDALTAEAADKAARTTHELTEPFVEDTADPGPLSTVAHQLSGAYRSIAALLLDDLPAEARLETGEELSDFLQIALHHSHVYRASRNTAHELTQQIKRADSEITFLRPIATAATVTLALPTGRSVDVRMEIGEGDKRITVTSSDPALDPVIEAAELLELHTALDMMAQVFTGHH</sequence>
<evidence type="ECO:0000313" key="1">
    <source>
        <dbReference type="EMBL" id="MFB9519038.1"/>
    </source>
</evidence>
<comment type="caution">
    <text evidence="1">The sequence shown here is derived from an EMBL/GenBank/DDBJ whole genome shotgun (WGS) entry which is preliminary data.</text>
</comment>
<protein>
    <submittedName>
        <fullName evidence="1">Uncharacterized protein</fullName>
    </submittedName>
</protein>
<dbReference type="Proteomes" id="UP001589718">
    <property type="component" value="Unassembled WGS sequence"/>
</dbReference>
<dbReference type="EMBL" id="JBHMCR010000002">
    <property type="protein sequence ID" value="MFB9519038.1"/>
    <property type="molecule type" value="Genomic_DNA"/>
</dbReference>
<organism evidence="1 2">
    <name type="scientific">Streptomyces cremeus</name>
    <dbReference type="NCBI Taxonomy" id="66881"/>
    <lineage>
        <taxon>Bacteria</taxon>
        <taxon>Bacillati</taxon>
        <taxon>Actinomycetota</taxon>
        <taxon>Actinomycetes</taxon>
        <taxon>Kitasatosporales</taxon>
        <taxon>Streptomycetaceae</taxon>
        <taxon>Streptomyces</taxon>
    </lineage>
</organism>
<proteinExistence type="predicted"/>
<name>A0ABV5P8D9_STRCM</name>
<accession>A0ABV5P8D9</accession>
<evidence type="ECO:0000313" key="2">
    <source>
        <dbReference type="Proteomes" id="UP001589718"/>
    </source>
</evidence>